<evidence type="ECO:0000313" key="2">
    <source>
        <dbReference type="Proteomes" id="UP000291831"/>
    </source>
</evidence>
<accession>A0A8B3S0D2</accession>
<gene>
    <name evidence="1" type="ORF">AEth_01944</name>
</gene>
<reference evidence="2" key="1">
    <citation type="submission" date="2019-01" db="EMBL/GenBank/DDBJ databases">
        <title>Anaerobic oxidation of ethane by archaea from a marine hydrocarbon seep.</title>
        <authorList>
            <person name="Musat F."/>
        </authorList>
    </citation>
    <scope>NUCLEOTIDE SEQUENCE [LARGE SCALE GENOMIC DNA]</scope>
</reference>
<organism evidence="1 2">
    <name type="scientific">Candidatus Argoarchaeum ethanivorans</name>
    <dbReference type="NCBI Taxonomy" id="2608793"/>
    <lineage>
        <taxon>Archaea</taxon>
        <taxon>Methanobacteriati</taxon>
        <taxon>Methanobacteriota</taxon>
        <taxon>Stenosarchaea group</taxon>
        <taxon>Methanomicrobia</taxon>
        <taxon>Methanosarcinales</taxon>
        <taxon>Methanosarcinales incertae sedis</taxon>
        <taxon>GOM Arc I cluster</taxon>
        <taxon>Candidatus Argoarchaeum</taxon>
    </lineage>
</organism>
<protein>
    <submittedName>
        <fullName evidence="1">Uncharacterized protein</fullName>
    </submittedName>
</protein>
<name>A0A8B3S0D2_9EURY</name>
<proteinExistence type="predicted"/>
<comment type="caution">
    <text evidence="1">The sequence shown here is derived from an EMBL/GenBank/DDBJ whole genome shotgun (WGS) entry which is preliminary data.</text>
</comment>
<dbReference type="EMBL" id="RPGO01000040">
    <property type="protein sequence ID" value="RZB28684.1"/>
    <property type="molecule type" value="Genomic_DNA"/>
</dbReference>
<sequence length="88" mass="10066">MHDAGIRYTEDALYGKLQETTLKSNKTGEIIDTYLNRDNSGLFRSSTRVSAVVFVGYDRDHEFKKKVFLNPNAKNPLCEEEIKIIRGV</sequence>
<evidence type="ECO:0000313" key="1">
    <source>
        <dbReference type="EMBL" id="RZB28684.1"/>
    </source>
</evidence>
<dbReference type="Proteomes" id="UP000291831">
    <property type="component" value="Unassembled WGS sequence"/>
</dbReference>
<dbReference type="AlphaFoldDB" id="A0A8B3S0D2"/>